<reference evidence="1" key="1">
    <citation type="submission" date="2020-04" db="EMBL/GenBank/DDBJ databases">
        <authorList>
            <person name="Zhang T."/>
        </authorList>
    </citation>
    <scope>NUCLEOTIDE SEQUENCE</scope>
    <source>
        <strain evidence="1">HKST-UBA03</strain>
    </source>
</reference>
<proteinExistence type="predicted"/>
<comment type="caution">
    <text evidence="1">The sequence shown here is derived from an EMBL/GenBank/DDBJ whole genome shotgun (WGS) entry which is preliminary data.</text>
</comment>
<dbReference type="AlphaFoldDB" id="A0A955LKJ5"/>
<dbReference type="EMBL" id="JAGQKZ010000027">
    <property type="protein sequence ID" value="MCA9392205.1"/>
    <property type="molecule type" value="Genomic_DNA"/>
</dbReference>
<protein>
    <submittedName>
        <fullName evidence="1">Uncharacterized protein</fullName>
    </submittedName>
</protein>
<reference evidence="1" key="2">
    <citation type="journal article" date="2021" name="Microbiome">
        <title>Successional dynamics and alternative stable states in a saline activated sludge microbial community over 9 years.</title>
        <authorList>
            <person name="Wang Y."/>
            <person name="Ye J."/>
            <person name="Ju F."/>
            <person name="Liu L."/>
            <person name="Boyd J.A."/>
            <person name="Deng Y."/>
            <person name="Parks D.H."/>
            <person name="Jiang X."/>
            <person name="Yin X."/>
            <person name="Woodcroft B.J."/>
            <person name="Tyson G.W."/>
            <person name="Hugenholtz P."/>
            <person name="Polz M.F."/>
            <person name="Zhang T."/>
        </authorList>
    </citation>
    <scope>NUCLEOTIDE SEQUENCE</scope>
    <source>
        <strain evidence="1">HKST-UBA03</strain>
    </source>
</reference>
<evidence type="ECO:0000313" key="1">
    <source>
        <dbReference type="EMBL" id="MCA9392205.1"/>
    </source>
</evidence>
<sequence length="114" mass="12429">MKLKVVLGIIAVVLVAVVVMVQSASWGYKKCFDDASDEVQVFLGTKGVTFESICVNGEEIIVNINSCVAKVGRFNPIAPLLYERSIEGLKGGLSERVESHNKVCPNNQVENIFD</sequence>
<gene>
    <name evidence="1" type="ORF">KC614_03320</name>
</gene>
<evidence type="ECO:0000313" key="2">
    <source>
        <dbReference type="Proteomes" id="UP000751518"/>
    </source>
</evidence>
<accession>A0A955LKJ5</accession>
<name>A0A955LKJ5_UNCKA</name>
<dbReference type="Proteomes" id="UP000751518">
    <property type="component" value="Unassembled WGS sequence"/>
</dbReference>
<organism evidence="1 2">
    <name type="scientific">candidate division WWE3 bacterium</name>
    <dbReference type="NCBI Taxonomy" id="2053526"/>
    <lineage>
        <taxon>Bacteria</taxon>
        <taxon>Katanobacteria</taxon>
    </lineage>
</organism>